<gene>
    <name evidence="1" type="ORF">BD626DRAFT_624831</name>
</gene>
<organism evidence="1 2">
    <name type="scientific">Schizophyllum amplum</name>
    <dbReference type="NCBI Taxonomy" id="97359"/>
    <lineage>
        <taxon>Eukaryota</taxon>
        <taxon>Fungi</taxon>
        <taxon>Dikarya</taxon>
        <taxon>Basidiomycota</taxon>
        <taxon>Agaricomycotina</taxon>
        <taxon>Agaricomycetes</taxon>
        <taxon>Agaricomycetidae</taxon>
        <taxon>Agaricales</taxon>
        <taxon>Schizophyllaceae</taxon>
        <taxon>Schizophyllum</taxon>
    </lineage>
</organism>
<accession>A0A550CXF6</accession>
<dbReference type="EMBL" id="VDMD01000001">
    <property type="protein sequence ID" value="TRM69477.1"/>
    <property type="molecule type" value="Genomic_DNA"/>
</dbReference>
<dbReference type="AlphaFoldDB" id="A0A550CXF6"/>
<evidence type="ECO:0008006" key="3">
    <source>
        <dbReference type="Google" id="ProtNLM"/>
    </source>
</evidence>
<dbReference type="STRING" id="97359.A0A550CXF6"/>
<dbReference type="Proteomes" id="UP000320762">
    <property type="component" value="Unassembled WGS sequence"/>
</dbReference>
<protein>
    <recommendedName>
        <fullName evidence="3">F-box domain-containing protein</fullName>
    </recommendedName>
</protein>
<reference evidence="1 2" key="1">
    <citation type="journal article" date="2019" name="New Phytol.">
        <title>Comparative genomics reveals unique wood-decay strategies and fruiting body development in the Schizophyllaceae.</title>
        <authorList>
            <person name="Almasi E."/>
            <person name="Sahu N."/>
            <person name="Krizsan K."/>
            <person name="Balint B."/>
            <person name="Kovacs G.M."/>
            <person name="Kiss B."/>
            <person name="Cseklye J."/>
            <person name="Drula E."/>
            <person name="Henrissat B."/>
            <person name="Nagy I."/>
            <person name="Chovatia M."/>
            <person name="Adam C."/>
            <person name="LaButti K."/>
            <person name="Lipzen A."/>
            <person name="Riley R."/>
            <person name="Grigoriev I.V."/>
            <person name="Nagy L.G."/>
        </authorList>
    </citation>
    <scope>NUCLEOTIDE SEQUENCE [LARGE SCALE GENOMIC DNA]</scope>
    <source>
        <strain evidence="1 2">NL-1724</strain>
    </source>
</reference>
<name>A0A550CXF6_9AGAR</name>
<evidence type="ECO:0000313" key="2">
    <source>
        <dbReference type="Proteomes" id="UP000320762"/>
    </source>
</evidence>
<dbReference type="OrthoDB" id="3054858at2759"/>
<sequence length="227" mass="24583">MRHISLCCGVEDESSVLTTLTEAIMGHCRPASLRRLKISKAHGIADDDVPEPWPLLFEHVAPLIAFNGLAAISISAFHGTTITDGDCEQLAQAWPAPQLGKLTFDVHGTHATTVTCTLAGVAAFARHCPLLHRINIPFDATIIPTDLPNAQRQLAAGVLARQVEVVAKTFANISDAPGVAQFLSKAFQPKKLEVLHRSFGTAGFEDTEVERRDVLWLQVQSIVSGRH</sequence>
<evidence type="ECO:0000313" key="1">
    <source>
        <dbReference type="EMBL" id="TRM69477.1"/>
    </source>
</evidence>
<proteinExistence type="predicted"/>
<keyword evidence="2" id="KW-1185">Reference proteome</keyword>
<comment type="caution">
    <text evidence="1">The sequence shown here is derived from an EMBL/GenBank/DDBJ whole genome shotgun (WGS) entry which is preliminary data.</text>
</comment>